<feature type="chain" id="PRO_5020588958" evidence="1">
    <location>
        <begin position="23"/>
        <end position="438"/>
    </location>
</feature>
<evidence type="ECO:0000256" key="1">
    <source>
        <dbReference type="SAM" id="SignalP"/>
    </source>
</evidence>
<reference evidence="2 3" key="1">
    <citation type="submission" date="2019-03" db="EMBL/GenBank/DDBJ databases">
        <title>Freshwater and sediment microbial communities from various areas in North America, analyzing microbe dynamics in response to fracking.</title>
        <authorList>
            <person name="Lamendella R."/>
        </authorList>
    </citation>
    <scope>NUCLEOTIDE SEQUENCE [LARGE SCALE GENOMIC DNA]</scope>
    <source>
        <strain evidence="2 3">175.2</strain>
    </source>
</reference>
<gene>
    <name evidence="2" type="ORF">EDC90_1006107</name>
</gene>
<name>A0A4R3NV73_9HYPH</name>
<keyword evidence="1" id="KW-0732">Signal</keyword>
<organism evidence="2 3">
    <name type="scientific">Martelella mediterranea</name>
    <dbReference type="NCBI Taxonomy" id="293089"/>
    <lineage>
        <taxon>Bacteria</taxon>
        <taxon>Pseudomonadati</taxon>
        <taxon>Pseudomonadota</taxon>
        <taxon>Alphaproteobacteria</taxon>
        <taxon>Hyphomicrobiales</taxon>
        <taxon>Aurantimonadaceae</taxon>
        <taxon>Martelella</taxon>
    </lineage>
</organism>
<protein>
    <submittedName>
        <fullName evidence="2">Uncharacterized protein</fullName>
    </submittedName>
</protein>
<keyword evidence="3" id="KW-1185">Reference proteome</keyword>
<accession>A0A4R3NV73</accession>
<evidence type="ECO:0000313" key="2">
    <source>
        <dbReference type="EMBL" id="TCT41849.1"/>
    </source>
</evidence>
<dbReference type="AlphaFoldDB" id="A0A4R3NV73"/>
<evidence type="ECO:0000313" key="3">
    <source>
        <dbReference type="Proteomes" id="UP000295097"/>
    </source>
</evidence>
<sequence length="438" mass="47573">MIRRALSVAVTAAIVTVPVAWAGTNGHGPGSWHVTGVAAGDGLNVRMGPGTDYPVIDEFAPDARGLELITCVPFYPPRHDKKMSDAQLRALPPPWCLMRDTNMDSIGWVAQRFITADNAAPALPDTLGQSNEADSLMLLSNRFMDGYETLDTLQVLDQIIATLEPVNEQSSPFLPTARIRPMTMAVLALEAAEGVRDRVRYRITYGIEQFPDLASRVPYPVSFIQVDRFSMGSAIRQDALDSYGDEHVGPPEAFDVGPHVSWRLVTRPVQGATSDIIAAGRTELSDAQAQDMRCLKSPCLSTGINIDGAAPWSVEEERPLNGEPVPFQFARAGLLTPAAAIDQLALESNLREMGRFRESPALPDPFLEAVIEIDLAQDSVLDAGMRRGGMKDDSVAAIWRRLIGIPMGENAQTPTVYRAEAYECQRGPKLPPDGGLCP</sequence>
<dbReference type="Proteomes" id="UP000295097">
    <property type="component" value="Unassembled WGS sequence"/>
</dbReference>
<feature type="signal peptide" evidence="1">
    <location>
        <begin position="1"/>
        <end position="22"/>
    </location>
</feature>
<proteinExistence type="predicted"/>
<dbReference type="EMBL" id="SMAR01000006">
    <property type="protein sequence ID" value="TCT41849.1"/>
    <property type="molecule type" value="Genomic_DNA"/>
</dbReference>
<comment type="caution">
    <text evidence="2">The sequence shown here is derived from an EMBL/GenBank/DDBJ whole genome shotgun (WGS) entry which is preliminary data.</text>
</comment>